<proteinExistence type="predicted"/>
<dbReference type="STRING" id="1848.SAMN05443637_102148"/>
<accession>A0A1M6PAJ9</accession>
<reference evidence="2 3" key="1">
    <citation type="submission" date="2016-11" db="EMBL/GenBank/DDBJ databases">
        <authorList>
            <person name="Jaros S."/>
            <person name="Januszkiewicz K."/>
            <person name="Wedrychowicz H."/>
        </authorList>
    </citation>
    <scope>NUCLEOTIDE SEQUENCE [LARGE SCALE GENOMIC DNA]</scope>
    <source>
        <strain evidence="2 3">DSM 43832</strain>
    </source>
</reference>
<dbReference type="AlphaFoldDB" id="A0A1M6PAJ9"/>
<sequence length="304" mass="31259">MTSIPAVRVRGRHTDVLGAVLRTAGWTVVPDGPADAEVTGHADGIRAQCAGTTSWLADQAQLGRWARTAAVGPPLRAGNAQVGAVLEAAAGIGPFFAVQAGPPDGDGWTALDAPGLATLTDTVGERIGAAERRVAASIMFQGLASRLLSPVLAGLAHGVVLDLDPAAVFVRSRPGEAMALTCECPGGWLAPELDVRLVAEVLLEQQLRPLLETVAADARVAPGLLWGNVASALVGALRVLGRDPVAARAVSGLLAHGPLVGTWEVGPAGFRRRSCCLYYRVPGGGYCGDCALLPRGSASRPNLW</sequence>
<dbReference type="GO" id="GO:0051537">
    <property type="term" value="F:2 iron, 2 sulfur cluster binding"/>
    <property type="evidence" value="ECO:0007669"/>
    <property type="project" value="InterPro"/>
</dbReference>
<protein>
    <submittedName>
        <fullName evidence="2">Ferric iron reductase protein FhuF, involved in iron transport</fullName>
    </submittedName>
</protein>
<name>A0A1M6PAJ9_PSETH</name>
<dbReference type="Pfam" id="PF11575">
    <property type="entry name" value="FhuF_C"/>
    <property type="match status" value="1"/>
</dbReference>
<organism evidence="2 3">
    <name type="scientific">Pseudonocardia thermophila</name>
    <dbReference type="NCBI Taxonomy" id="1848"/>
    <lineage>
        <taxon>Bacteria</taxon>
        <taxon>Bacillati</taxon>
        <taxon>Actinomycetota</taxon>
        <taxon>Actinomycetes</taxon>
        <taxon>Pseudonocardiales</taxon>
        <taxon>Pseudonocardiaceae</taxon>
        <taxon>Pseudonocardia</taxon>
    </lineage>
</organism>
<dbReference type="Proteomes" id="UP000184363">
    <property type="component" value="Unassembled WGS sequence"/>
</dbReference>
<feature type="domain" description="Ferric siderophore reductase C-terminal" evidence="1">
    <location>
        <begin position="272"/>
        <end position="292"/>
    </location>
</feature>
<evidence type="ECO:0000259" key="1">
    <source>
        <dbReference type="Pfam" id="PF11575"/>
    </source>
</evidence>
<evidence type="ECO:0000313" key="2">
    <source>
        <dbReference type="EMBL" id="SHK04957.1"/>
    </source>
</evidence>
<gene>
    <name evidence="2" type="ORF">SAMN05443637_102148</name>
</gene>
<dbReference type="RefSeq" id="WP_200803741.1">
    <property type="nucleotide sequence ID" value="NZ_CALGVN010000053.1"/>
</dbReference>
<keyword evidence="3" id="KW-1185">Reference proteome</keyword>
<dbReference type="EMBL" id="FRAP01000002">
    <property type="protein sequence ID" value="SHK04957.1"/>
    <property type="molecule type" value="Genomic_DNA"/>
</dbReference>
<evidence type="ECO:0000313" key="3">
    <source>
        <dbReference type="Proteomes" id="UP000184363"/>
    </source>
</evidence>
<dbReference type="InterPro" id="IPR024726">
    <property type="entry name" value="FhuF_C"/>
</dbReference>